<dbReference type="SUPFAM" id="SSF52972">
    <property type="entry name" value="ITPase-like"/>
    <property type="match status" value="1"/>
</dbReference>
<reference evidence="5 7" key="2">
    <citation type="submission" date="2014-08" db="EMBL/GenBank/DDBJ databases">
        <title>Porphyromonas gulae strain:COT-052_OH3439 Genome sequencing.</title>
        <authorList>
            <person name="Wallis C."/>
            <person name="Deusch O."/>
            <person name="O'Flynn C."/>
            <person name="Davis I."/>
            <person name="Jospin G."/>
            <person name="Darling A.E."/>
            <person name="Coil D.A."/>
            <person name="Alexiev A."/>
            <person name="Horsfall A."/>
            <person name="Kirkwood N."/>
            <person name="Harris S."/>
            <person name="Eisen J.A."/>
        </authorList>
    </citation>
    <scope>NUCLEOTIDE SEQUENCE [LARGE SCALE GENOMIC DNA]</scope>
    <source>
        <strain evidence="7">COT-052 OH3439</strain>
        <strain evidence="5">COT-052_OH3439</strain>
    </source>
</reference>
<comment type="caution">
    <text evidence="5">The sequence shown here is derived from an EMBL/GenBank/DDBJ whole genome shotgun (WGS) entry which is preliminary data.</text>
</comment>
<dbReference type="GO" id="GO:0047429">
    <property type="term" value="F:nucleoside triphosphate diphosphatase activity"/>
    <property type="evidence" value="ECO:0007669"/>
    <property type="project" value="InterPro"/>
</dbReference>
<dbReference type="OrthoDB" id="9795331at2"/>
<dbReference type="EMBL" id="JRAK01000091">
    <property type="protein sequence ID" value="KGN87152.1"/>
    <property type="molecule type" value="Genomic_DNA"/>
</dbReference>
<dbReference type="PANTHER" id="PTHR11067">
    <property type="entry name" value="INOSINE TRIPHOSPHATE PYROPHOSPHATASE/HAM1 PROTEIN"/>
    <property type="match status" value="1"/>
</dbReference>
<keyword evidence="7" id="KW-1185">Reference proteome</keyword>
<dbReference type="Pfam" id="PF01725">
    <property type="entry name" value="Ham1p_like"/>
    <property type="match status" value="1"/>
</dbReference>
<evidence type="ECO:0000313" key="5">
    <source>
        <dbReference type="EMBL" id="KGN87152.1"/>
    </source>
</evidence>
<protein>
    <submittedName>
        <fullName evidence="5">Nucleoside-triphosphatase</fullName>
    </submittedName>
</protein>
<gene>
    <name evidence="4" type="ORF">HR08_03495</name>
    <name evidence="5" type="ORF">HR15_07180</name>
</gene>
<evidence type="ECO:0000313" key="7">
    <source>
        <dbReference type="Proteomes" id="UP000030146"/>
    </source>
</evidence>
<sequence>MEIRFVSGNQYKIDETIKIMDGTGIKIIPFNQRIEELQTLDVKKLVKDKLMKAFTLVGRPLFVEHTGLYIEYLNEFPAGLTQIFWDSLTAHKFAEIIGSLPVTTVCAKTCIGYCDTKQIHYFYGEIKGNIADIPRGSGDFQWDSVFIPEKYSQTFAEMGSEKNNISMRKKALDNFKDYLLKERSNGR</sequence>
<dbReference type="Proteomes" id="UP000030130">
    <property type="component" value="Unassembled WGS sequence"/>
</dbReference>
<dbReference type="AlphaFoldDB" id="A0A0A2FAN4"/>
<dbReference type="GO" id="GO:0009143">
    <property type="term" value="P:nucleoside triphosphate catabolic process"/>
    <property type="evidence" value="ECO:0007669"/>
    <property type="project" value="InterPro"/>
</dbReference>
<keyword evidence="3" id="KW-0546">Nucleotide metabolism</keyword>
<dbReference type="InterPro" id="IPR002637">
    <property type="entry name" value="RdgB/HAM1"/>
</dbReference>
<evidence type="ECO:0000313" key="6">
    <source>
        <dbReference type="Proteomes" id="UP000030130"/>
    </source>
</evidence>
<proteinExistence type="inferred from homology"/>
<dbReference type="RefSeq" id="WP_039420530.1">
    <property type="nucleotide sequence ID" value="NZ_JRAI01000032.1"/>
</dbReference>
<accession>A0A0A2FAN4</accession>
<dbReference type="GO" id="GO:0009117">
    <property type="term" value="P:nucleotide metabolic process"/>
    <property type="evidence" value="ECO:0007669"/>
    <property type="project" value="UniProtKB-KW"/>
</dbReference>
<dbReference type="InterPro" id="IPR029001">
    <property type="entry name" value="ITPase-like_fam"/>
</dbReference>
<dbReference type="GO" id="GO:0005737">
    <property type="term" value="C:cytoplasm"/>
    <property type="evidence" value="ECO:0007669"/>
    <property type="project" value="TreeGrafter"/>
</dbReference>
<comment type="similarity">
    <text evidence="1">Belongs to the HAM1 NTPase family.</text>
</comment>
<evidence type="ECO:0000256" key="3">
    <source>
        <dbReference type="ARBA" id="ARBA00023080"/>
    </source>
</evidence>
<dbReference type="Proteomes" id="UP000030146">
    <property type="component" value="Unassembled WGS sequence"/>
</dbReference>
<keyword evidence="2" id="KW-0378">Hydrolase</keyword>
<name>A0A0A2FAN4_9PORP</name>
<reference evidence="4 6" key="1">
    <citation type="submission" date="2014-08" db="EMBL/GenBank/DDBJ databases">
        <title>Porphyromonas gulae strain:COT-052_OH1451 Genome sequencing.</title>
        <authorList>
            <person name="Wallis C."/>
            <person name="Deusch O."/>
            <person name="O'Flynn C."/>
            <person name="Davis I."/>
            <person name="Jospin G."/>
            <person name="Darling A.E."/>
            <person name="Coil D.A."/>
            <person name="Alexiev A."/>
            <person name="Horsfall A."/>
            <person name="Kirkwood N."/>
            <person name="Harris S."/>
            <person name="Eisen J.A."/>
        </authorList>
    </citation>
    <scope>NUCLEOTIDE SEQUENCE [LARGE SCALE GENOMIC DNA]</scope>
    <source>
        <strain evidence="6">COT-052 OH1451</strain>
        <strain evidence="4">COT-052_OH1451</strain>
    </source>
</reference>
<dbReference type="PANTHER" id="PTHR11067:SF9">
    <property type="entry name" value="INOSINE TRIPHOSPHATE PYROPHOSPHATASE"/>
    <property type="match status" value="1"/>
</dbReference>
<dbReference type="CDD" id="cd00515">
    <property type="entry name" value="HAM1"/>
    <property type="match status" value="1"/>
</dbReference>
<evidence type="ECO:0000256" key="2">
    <source>
        <dbReference type="ARBA" id="ARBA00022801"/>
    </source>
</evidence>
<organism evidence="5 7">
    <name type="scientific">Porphyromonas gulae</name>
    <dbReference type="NCBI Taxonomy" id="111105"/>
    <lineage>
        <taxon>Bacteria</taxon>
        <taxon>Pseudomonadati</taxon>
        <taxon>Bacteroidota</taxon>
        <taxon>Bacteroidia</taxon>
        <taxon>Bacteroidales</taxon>
        <taxon>Porphyromonadaceae</taxon>
        <taxon>Porphyromonas</taxon>
    </lineage>
</organism>
<dbReference type="EMBL" id="JRAI01000032">
    <property type="protein sequence ID" value="KGN86618.1"/>
    <property type="molecule type" value="Genomic_DNA"/>
</dbReference>
<evidence type="ECO:0000256" key="1">
    <source>
        <dbReference type="ARBA" id="ARBA00008023"/>
    </source>
</evidence>
<evidence type="ECO:0000313" key="4">
    <source>
        <dbReference type="EMBL" id="KGN86618.1"/>
    </source>
</evidence>
<dbReference type="Gene3D" id="3.90.950.10">
    <property type="match status" value="1"/>
</dbReference>